<evidence type="ECO:0000256" key="5">
    <source>
        <dbReference type="ARBA" id="ARBA00023284"/>
    </source>
</evidence>
<dbReference type="GO" id="GO:0016209">
    <property type="term" value="F:antioxidant activity"/>
    <property type="evidence" value="ECO:0007669"/>
    <property type="project" value="InterPro"/>
</dbReference>
<sequence length="245" mass="24838">MIRTRRSEASRPPARTRRARVPRTLLVAAGLAPLLAACGLGGGSHGNGGGVTDDLAPIAVADRVAAPDLTGSTLTGGQESLAAYKGHVVVVNIWSSTCGPCRAEAPGLASVATSTRAQGVRFLGIDTRDGGRANAAAFQKRFALPYPSLFDPFGREVLKFPKGSVNPQSVPATVVIDAQGRIAARALHIVDEADLRHMLRPFLPASASAPSSASSPPAAPSSAPAAPSSAPAGSPSSAAPARTRT</sequence>
<keyword evidence="8" id="KW-0413">Isomerase</keyword>
<dbReference type="PANTHER" id="PTHR42852:SF6">
    <property type="entry name" value="THIOL:DISULFIDE INTERCHANGE PROTEIN DSBE"/>
    <property type="match status" value="1"/>
</dbReference>
<dbReference type="GO" id="GO:0016491">
    <property type="term" value="F:oxidoreductase activity"/>
    <property type="evidence" value="ECO:0007669"/>
    <property type="project" value="InterPro"/>
</dbReference>
<proteinExistence type="predicted"/>
<evidence type="ECO:0000256" key="4">
    <source>
        <dbReference type="ARBA" id="ARBA00023157"/>
    </source>
</evidence>
<dbReference type="PROSITE" id="PS51352">
    <property type="entry name" value="THIOREDOXIN_2"/>
    <property type="match status" value="1"/>
</dbReference>
<evidence type="ECO:0000256" key="2">
    <source>
        <dbReference type="ARBA" id="ARBA00022748"/>
    </source>
</evidence>
<keyword evidence="9" id="KW-1185">Reference proteome</keyword>
<organism evidence="8 9">
    <name type="scientific">Actinacidiphila yanglinensis</name>
    <dbReference type="NCBI Taxonomy" id="310779"/>
    <lineage>
        <taxon>Bacteria</taxon>
        <taxon>Bacillati</taxon>
        <taxon>Actinomycetota</taxon>
        <taxon>Actinomycetes</taxon>
        <taxon>Kitasatosporales</taxon>
        <taxon>Streptomycetaceae</taxon>
        <taxon>Actinacidiphila</taxon>
    </lineage>
</organism>
<name>A0A1H5W478_9ACTN</name>
<feature type="domain" description="Thioredoxin" evidence="7">
    <location>
        <begin position="55"/>
        <end position="204"/>
    </location>
</feature>
<dbReference type="GO" id="GO:0016853">
    <property type="term" value="F:isomerase activity"/>
    <property type="evidence" value="ECO:0007669"/>
    <property type="project" value="UniProtKB-KW"/>
</dbReference>
<keyword evidence="5" id="KW-0676">Redox-active center</keyword>
<evidence type="ECO:0000313" key="9">
    <source>
        <dbReference type="Proteomes" id="UP000236754"/>
    </source>
</evidence>
<dbReference type="AlphaFoldDB" id="A0A1H5W478"/>
<evidence type="ECO:0000256" key="6">
    <source>
        <dbReference type="SAM" id="MobiDB-lite"/>
    </source>
</evidence>
<dbReference type="GO" id="GO:0017004">
    <property type="term" value="P:cytochrome complex assembly"/>
    <property type="evidence" value="ECO:0007669"/>
    <property type="project" value="UniProtKB-KW"/>
</dbReference>
<dbReference type="InterPro" id="IPR036249">
    <property type="entry name" value="Thioredoxin-like_sf"/>
</dbReference>
<dbReference type="EMBL" id="FNVU01000002">
    <property type="protein sequence ID" value="SEF94292.1"/>
    <property type="molecule type" value="Genomic_DNA"/>
</dbReference>
<accession>A0A1H5W478</accession>
<evidence type="ECO:0000259" key="7">
    <source>
        <dbReference type="PROSITE" id="PS51352"/>
    </source>
</evidence>
<dbReference type="SUPFAM" id="SSF52833">
    <property type="entry name" value="Thioredoxin-like"/>
    <property type="match status" value="1"/>
</dbReference>
<comment type="subcellular location">
    <subcellularLocation>
        <location evidence="1">Cell envelope</location>
    </subcellularLocation>
</comment>
<feature type="region of interest" description="Disordered" evidence="6">
    <location>
        <begin position="205"/>
        <end position="245"/>
    </location>
</feature>
<gene>
    <name evidence="8" type="ORF">SAMN05216223_102554</name>
</gene>
<protein>
    <submittedName>
        <fullName evidence="8">Thiol-disulfide isomerase or thioredoxin</fullName>
    </submittedName>
</protein>
<keyword evidence="3" id="KW-0812">Transmembrane</keyword>
<dbReference type="InterPro" id="IPR000866">
    <property type="entry name" value="AhpC/TSA"/>
</dbReference>
<keyword evidence="4" id="KW-1015">Disulfide bond</keyword>
<dbReference type="Proteomes" id="UP000236754">
    <property type="component" value="Unassembled WGS sequence"/>
</dbReference>
<dbReference type="InterPro" id="IPR050553">
    <property type="entry name" value="Thioredoxin_ResA/DsbE_sf"/>
</dbReference>
<evidence type="ECO:0000313" key="8">
    <source>
        <dbReference type="EMBL" id="SEF94292.1"/>
    </source>
</evidence>
<dbReference type="InterPro" id="IPR017937">
    <property type="entry name" value="Thioredoxin_CS"/>
</dbReference>
<dbReference type="PANTHER" id="PTHR42852">
    <property type="entry name" value="THIOL:DISULFIDE INTERCHANGE PROTEIN DSBE"/>
    <property type="match status" value="1"/>
</dbReference>
<dbReference type="RefSeq" id="WP_103884662.1">
    <property type="nucleotide sequence ID" value="NZ_FNVU01000002.1"/>
</dbReference>
<keyword evidence="3" id="KW-0735">Signal-anchor</keyword>
<reference evidence="8 9" key="1">
    <citation type="submission" date="2016-10" db="EMBL/GenBank/DDBJ databases">
        <authorList>
            <person name="de Groot N.N."/>
        </authorList>
    </citation>
    <scope>NUCLEOTIDE SEQUENCE [LARGE SCALE GENOMIC DNA]</scope>
    <source>
        <strain evidence="8 9">CGMCC 4.2023</strain>
    </source>
</reference>
<dbReference type="OrthoDB" id="9796554at2"/>
<dbReference type="PROSITE" id="PS00194">
    <property type="entry name" value="THIOREDOXIN_1"/>
    <property type="match status" value="1"/>
</dbReference>
<keyword evidence="2" id="KW-0201">Cytochrome c-type biogenesis</keyword>
<dbReference type="Pfam" id="PF00578">
    <property type="entry name" value="AhpC-TSA"/>
    <property type="match status" value="1"/>
</dbReference>
<evidence type="ECO:0000256" key="3">
    <source>
        <dbReference type="ARBA" id="ARBA00022968"/>
    </source>
</evidence>
<dbReference type="InterPro" id="IPR013766">
    <property type="entry name" value="Thioredoxin_domain"/>
</dbReference>
<dbReference type="GO" id="GO:0030313">
    <property type="term" value="C:cell envelope"/>
    <property type="evidence" value="ECO:0007669"/>
    <property type="project" value="UniProtKB-SubCell"/>
</dbReference>
<evidence type="ECO:0000256" key="1">
    <source>
        <dbReference type="ARBA" id="ARBA00004196"/>
    </source>
</evidence>
<dbReference type="CDD" id="cd02966">
    <property type="entry name" value="TlpA_like_family"/>
    <property type="match status" value="1"/>
</dbReference>
<dbReference type="Gene3D" id="3.40.30.10">
    <property type="entry name" value="Glutaredoxin"/>
    <property type="match status" value="1"/>
</dbReference>